<evidence type="ECO:0000259" key="3">
    <source>
        <dbReference type="SMART" id="SM00909"/>
    </source>
</evidence>
<dbReference type="HOGENOM" id="CLU_078248_0_0_12"/>
<organism evidence="4 5">
    <name type="scientific">Treponema denticola SP33</name>
    <dbReference type="NCBI Taxonomy" id="999437"/>
    <lineage>
        <taxon>Bacteria</taxon>
        <taxon>Pseudomonadati</taxon>
        <taxon>Spirochaetota</taxon>
        <taxon>Spirochaetia</taxon>
        <taxon>Spirochaetales</taxon>
        <taxon>Treponemataceae</taxon>
        <taxon>Treponema</taxon>
    </lineage>
</organism>
<proteinExistence type="predicted"/>
<feature type="transmembrane region" description="Helical" evidence="2">
    <location>
        <begin position="12"/>
        <end position="30"/>
    </location>
</feature>
<dbReference type="EMBL" id="AGDZ01000022">
    <property type="protein sequence ID" value="EMB24104.1"/>
    <property type="molecule type" value="Genomic_DNA"/>
</dbReference>
<accession>M2BQ10</accession>
<dbReference type="SMART" id="SM00909">
    <property type="entry name" value="Germane"/>
    <property type="match status" value="1"/>
</dbReference>
<keyword evidence="2" id="KW-0472">Membrane</keyword>
<keyword evidence="2" id="KW-1133">Transmembrane helix</keyword>
<evidence type="ECO:0000313" key="4">
    <source>
        <dbReference type="EMBL" id="EMB24104.1"/>
    </source>
</evidence>
<evidence type="ECO:0000313" key="5">
    <source>
        <dbReference type="Proteomes" id="UP000016183"/>
    </source>
</evidence>
<sequence>MWVIMGKKNTSLGCFFWLAFILLVALLFFINKDNIARVFEKTNAISIFQKKEPQEEKQNEVDLEGIQNEIEKIRAAEKDEENSSEEKTEAAPEKPAEQVQKTVKKNSEPEKTKTEDKPKEEKKTSSQKSNEKPAKTETQTVKKNSESKNKDESKKEESKPEQKNEKVSEKRSSKIYLVKIDSDGKLVRKPVIRQLVKTDSPLTDAINSLLKGPTTEEAKQGFRSFIPPDTMLLSIEVKNGVAEVNISEDFQFNRYGIEAYQAQLEQIVFTACEFSTVSSVQFLINGKKKEYLGAEGIWIGSPLSVNSFVR</sequence>
<evidence type="ECO:0000256" key="1">
    <source>
        <dbReference type="SAM" id="MobiDB-lite"/>
    </source>
</evidence>
<dbReference type="Proteomes" id="UP000016183">
    <property type="component" value="Unassembled WGS sequence"/>
</dbReference>
<evidence type="ECO:0000256" key="2">
    <source>
        <dbReference type="SAM" id="Phobius"/>
    </source>
</evidence>
<name>M2BQ10_TREDN</name>
<protein>
    <recommendedName>
        <fullName evidence="3">GerMN domain-containing protein</fullName>
    </recommendedName>
</protein>
<feature type="compositionally biased region" description="Basic and acidic residues" evidence="1">
    <location>
        <begin position="84"/>
        <end position="96"/>
    </location>
</feature>
<comment type="caution">
    <text evidence="4">The sequence shown here is derived from an EMBL/GenBank/DDBJ whole genome shotgun (WGS) entry which is preliminary data.</text>
</comment>
<feature type="region of interest" description="Disordered" evidence="1">
    <location>
        <begin position="52"/>
        <end position="170"/>
    </location>
</feature>
<dbReference type="Pfam" id="PF10646">
    <property type="entry name" value="Germane"/>
    <property type="match status" value="1"/>
</dbReference>
<gene>
    <name evidence="4" type="ORF">HMPREF9733_01553</name>
</gene>
<dbReference type="InterPro" id="IPR019606">
    <property type="entry name" value="GerMN"/>
</dbReference>
<keyword evidence="2" id="KW-0812">Transmembrane</keyword>
<feature type="domain" description="GerMN" evidence="3">
    <location>
        <begin position="202"/>
        <end position="293"/>
    </location>
</feature>
<feature type="compositionally biased region" description="Basic and acidic residues" evidence="1">
    <location>
        <begin position="105"/>
        <end position="135"/>
    </location>
</feature>
<dbReference type="AlphaFoldDB" id="M2BQ10"/>
<dbReference type="PATRIC" id="fig|999437.3.peg.1601"/>
<feature type="compositionally biased region" description="Basic and acidic residues" evidence="1">
    <location>
        <begin position="143"/>
        <end position="170"/>
    </location>
</feature>
<reference evidence="4 5" key="1">
    <citation type="submission" date="2012-01" db="EMBL/GenBank/DDBJ databases">
        <title>The Genome Sequence of Treponema denticola SP33.</title>
        <authorList>
            <consortium name="The Broad Institute Genome Sequencing Platform"/>
            <person name="Earl A."/>
            <person name="Ward D."/>
            <person name="Feldgarden M."/>
            <person name="Gevers D."/>
            <person name="Blanton J.M."/>
            <person name="Fenno C.J."/>
            <person name="Baranova O.V."/>
            <person name="Mathney J."/>
            <person name="Dewhirst F.E."/>
            <person name="Izard J."/>
            <person name="Young S.K."/>
            <person name="Zeng Q."/>
            <person name="Gargeya S."/>
            <person name="Fitzgerald M."/>
            <person name="Haas B."/>
            <person name="Abouelleil A."/>
            <person name="Alvarado L."/>
            <person name="Arachchi H.M."/>
            <person name="Berlin A."/>
            <person name="Chapman S.B."/>
            <person name="Gearin G."/>
            <person name="Goldberg J."/>
            <person name="Griggs A."/>
            <person name="Gujja S."/>
            <person name="Hansen M."/>
            <person name="Heiman D."/>
            <person name="Howarth C."/>
            <person name="Larimer J."/>
            <person name="Lui A."/>
            <person name="MacDonald P.J.P."/>
            <person name="McCowen C."/>
            <person name="Montmayeur A."/>
            <person name="Murphy C."/>
            <person name="Neiman D."/>
            <person name="Pearson M."/>
            <person name="Priest M."/>
            <person name="Roberts A."/>
            <person name="Saif S."/>
            <person name="Shea T."/>
            <person name="Sisk P."/>
            <person name="Stolte C."/>
            <person name="Sykes S."/>
            <person name="Wortman J."/>
            <person name="Nusbaum C."/>
            <person name="Birren B."/>
        </authorList>
    </citation>
    <scope>NUCLEOTIDE SEQUENCE [LARGE SCALE GENOMIC DNA]</scope>
    <source>
        <strain evidence="4 5">SP33</strain>
    </source>
</reference>